<evidence type="ECO:0000256" key="5">
    <source>
        <dbReference type="ARBA" id="ARBA00023136"/>
    </source>
</evidence>
<dbReference type="STRING" id="2070753.A0A3A2Z7P2"/>
<gene>
    <name evidence="7" type="ORF">PHISCL_08536</name>
</gene>
<keyword evidence="3 6" id="KW-0812">Transmembrane</keyword>
<proteinExistence type="predicted"/>
<keyword evidence="4 6" id="KW-1133">Transmembrane helix</keyword>
<feature type="transmembrane region" description="Helical" evidence="6">
    <location>
        <begin position="209"/>
        <end position="228"/>
    </location>
</feature>
<dbReference type="PANTHER" id="PTHR45649">
    <property type="entry name" value="AMINO-ACID PERMEASE BAT1"/>
    <property type="match status" value="1"/>
</dbReference>
<reference evidence="8" key="1">
    <citation type="submission" date="2017-02" db="EMBL/GenBank/DDBJ databases">
        <authorList>
            <person name="Tafer H."/>
            <person name="Lopandic K."/>
        </authorList>
    </citation>
    <scope>NUCLEOTIDE SEQUENCE [LARGE SCALE GENOMIC DNA]</scope>
    <source>
        <strain evidence="8">CBS 366.77</strain>
    </source>
</reference>
<keyword evidence="8" id="KW-1185">Reference proteome</keyword>
<evidence type="ECO:0000256" key="6">
    <source>
        <dbReference type="SAM" id="Phobius"/>
    </source>
</evidence>
<dbReference type="Proteomes" id="UP000266188">
    <property type="component" value="Unassembled WGS sequence"/>
</dbReference>
<evidence type="ECO:0000256" key="3">
    <source>
        <dbReference type="ARBA" id="ARBA00022692"/>
    </source>
</evidence>
<dbReference type="Gene3D" id="1.20.1740.10">
    <property type="entry name" value="Amino acid/polyamine transporter I"/>
    <property type="match status" value="1"/>
</dbReference>
<dbReference type="EMBL" id="MVGC01000445">
    <property type="protein sequence ID" value="RJE19122.1"/>
    <property type="molecule type" value="Genomic_DNA"/>
</dbReference>
<organism evidence="7 8">
    <name type="scientific">Aspergillus sclerotialis</name>
    <dbReference type="NCBI Taxonomy" id="2070753"/>
    <lineage>
        <taxon>Eukaryota</taxon>
        <taxon>Fungi</taxon>
        <taxon>Dikarya</taxon>
        <taxon>Ascomycota</taxon>
        <taxon>Pezizomycotina</taxon>
        <taxon>Eurotiomycetes</taxon>
        <taxon>Eurotiomycetidae</taxon>
        <taxon>Eurotiales</taxon>
        <taxon>Aspergillaceae</taxon>
        <taxon>Aspergillus</taxon>
        <taxon>Aspergillus subgen. Polypaecilum</taxon>
    </lineage>
</organism>
<dbReference type="InterPro" id="IPR002293">
    <property type="entry name" value="AA/rel_permease1"/>
</dbReference>
<evidence type="ECO:0000313" key="7">
    <source>
        <dbReference type="EMBL" id="RJE19122.1"/>
    </source>
</evidence>
<dbReference type="GO" id="GO:0016020">
    <property type="term" value="C:membrane"/>
    <property type="evidence" value="ECO:0007669"/>
    <property type="project" value="UniProtKB-SubCell"/>
</dbReference>
<keyword evidence="5 6" id="KW-0472">Membrane</keyword>
<dbReference type="AlphaFoldDB" id="A0A3A2Z7P2"/>
<sequence>MSNITKAKGENDLETCDVAKAEINPSGHAQELGRSFNLLSACSTGITTGNAWAVLGGGIIASLYNGGPPGIIFELYLYSPSFQTSSHTHLYSATVPFFYCFVGASIAELASSIPASGGVYDWATITAGSRYGRVCGWFAGWLNGLAWTFAVASNCSMTSNMIIYAFSLYHPGFAPQQWHVFICYLIIDWICCFTVMFGQRVLPLISRIGGFLIITGLFITVIVCAVMPNQNGAGYASSAFVWGNWNNMTGYSSDGFTFLAEQKGISQEL</sequence>
<name>A0A3A2Z7P2_9EURO</name>
<evidence type="ECO:0000313" key="8">
    <source>
        <dbReference type="Proteomes" id="UP000266188"/>
    </source>
</evidence>
<feature type="transmembrane region" description="Helical" evidence="6">
    <location>
        <begin position="178"/>
        <end position="197"/>
    </location>
</feature>
<evidence type="ECO:0000256" key="2">
    <source>
        <dbReference type="ARBA" id="ARBA00022448"/>
    </source>
</evidence>
<keyword evidence="2" id="KW-0813">Transport</keyword>
<comment type="caution">
    <text evidence="7">The sequence shown here is derived from an EMBL/GenBank/DDBJ whole genome shotgun (WGS) entry which is preliminary data.</text>
</comment>
<comment type="subcellular location">
    <subcellularLocation>
        <location evidence="1">Membrane</location>
        <topology evidence="1">Multi-pass membrane protein</topology>
    </subcellularLocation>
</comment>
<evidence type="ECO:0000256" key="4">
    <source>
        <dbReference type="ARBA" id="ARBA00022989"/>
    </source>
</evidence>
<feature type="transmembrane region" description="Helical" evidence="6">
    <location>
        <begin position="140"/>
        <end position="166"/>
    </location>
</feature>
<accession>A0A3A2Z7P2</accession>
<protein>
    <submittedName>
        <fullName evidence="7">Choline transport protein</fullName>
    </submittedName>
</protein>
<dbReference type="Pfam" id="PF13520">
    <property type="entry name" value="AA_permease_2"/>
    <property type="match status" value="1"/>
</dbReference>
<evidence type="ECO:0000256" key="1">
    <source>
        <dbReference type="ARBA" id="ARBA00004141"/>
    </source>
</evidence>
<dbReference type="PANTHER" id="PTHR45649:SF27">
    <property type="entry name" value="CHOLINE TRANSPORTER (EUROFUNG)"/>
    <property type="match status" value="1"/>
</dbReference>
<dbReference type="GO" id="GO:0022857">
    <property type="term" value="F:transmembrane transporter activity"/>
    <property type="evidence" value="ECO:0007669"/>
    <property type="project" value="InterPro"/>
</dbReference>
<dbReference type="OrthoDB" id="3900342at2759"/>